<name>F0URG9_AJEC8</name>
<dbReference type="Proteomes" id="UP000008142">
    <property type="component" value="Unassembled WGS sequence"/>
</dbReference>
<dbReference type="AlphaFoldDB" id="F0URG9"/>
<proteinExistence type="predicted"/>
<dbReference type="OrthoDB" id="10321106at2759"/>
<sequence>MDQSRTKFKITRMDLCEISFSGRDFLDINLSETVSEEQLRHRKFCEIFLVVDNHGNIHSRNMVIMEDDNPLRAIWIEELQQEWVDFEKLLVPEMAEDIADAVDILPHSKNSTHTSYKYLLVMYKVDSMDKRTNQCLNIIIDNLVRCLAQ</sequence>
<evidence type="ECO:0000313" key="1">
    <source>
        <dbReference type="EMBL" id="EGC48496.1"/>
    </source>
</evidence>
<dbReference type="OMA" id="RAIWIEE"/>
<accession>F0URG9</accession>
<gene>
    <name evidence="1" type="ORF">HCEG_07711</name>
</gene>
<organism evidence="2">
    <name type="scientific">Ajellomyces capsulatus (strain H88)</name>
    <name type="common">Darling's disease fungus</name>
    <name type="synonym">Histoplasma capsulatum</name>
    <dbReference type="NCBI Taxonomy" id="544711"/>
    <lineage>
        <taxon>Eukaryota</taxon>
        <taxon>Fungi</taxon>
        <taxon>Dikarya</taxon>
        <taxon>Ascomycota</taxon>
        <taxon>Pezizomycotina</taxon>
        <taxon>Eurotiomycetes</taxon>
        <taxon>Eurotiomycetidae</taxon>
        <taxon>Onygenales</taxon>
        <taxon>Ajellomycetaceae</taxon>
        <taxon>Histoplasma</taxon>
    </lineage>
</organism>
<protein>
    <submittedName>
        <fullName evidence="1">Uncharacterized protein</fullName>
    </submittedName>
</protein>
<dbReference type="HOGENOM" id="CLU_1937509_0_0_1"/>
<evidence type="ECO:0000313" key="2">
    <source>
        <dbReference type="Proteomes" id="UP000008142"/>
    </source>
</evidence>
<dbReference type="EMBL" id="DS990641">
    <property type="protein sequence ID" value="EGC48496.1"/>
    <property type="molecule type" value="Genomic_DNA"/>
</dbReference>
<reference evidence="2" key="1">
    <citation type="submission" date="2008-07" db="EMBL/GenBank/DDBJ databases">
        <title>Annotation of Ajellomyces capsulatus strain H88.</title>
        <authorList>
            <person name="Champion M."/>
            <person name="Cuomo C."/>
            <person name="Ma L.-J."/>
            <person name="Henn M.R."/>
            <person name="Sil A."/>
            <person name="Goldman B."/>
            <person name="Young S.K."/>
            <person name="Kodira C.D."/>
            <person name="Zeng Q."/>
            <person name="Koehrsen M."/>
            <person name="Alvarado L."/>
            <person name="Berlin A."/>
            <person name="Borenstein D."/>
            <person name="Chen Z."/>
            <person name="Engels R."/>
            <person name="Freedman E."/>
            <person name="Gellesch M."/>
            <person name="Goldberg J."/>
            <person name="Griggs A."/>
            <person name="Gujja S."/>
            <person name="Heiman D."/>
            <person name="Hepburn T."/>
            <person name="Howarth C."/>
            <person name="Jen D."/>
            <person name="Larson L."/>
            <person name="Lewis B."/>
            <person name="Mehta T."/>
            <person name="Park D."/>
            <person name="Pearson M."/>
            <person name="Roberts A."/>
            <person name="Saif S."/>
            <person name="Shea T."/>
            <person name="Shenoy N."/>
            <person name="Sisk P."/>
            <person name="Stolte C."/>
            <person name="Sykes S."/>
            <person name="Walk T."/>
            <person name="White J."/>
            <person name="Yandava C."/>
            <person name="Klein B."/>
            <person name="McEwen J.G."/>
            <person name="Puccia R."/>
            <person name="Goldman G.H."/>
            <person name="Felipe M.S."/>
            <person name="Nino-Vega G."/>
            <person name="San-Blas G."/>
            <person name="Taylor J."/>
            <person name="Mendoza L."/>
            <person name="Galagan J."/>
            <person name="Nusbaum C."/>
            <person name="Birren B."/>
        </authorList>
    </citation>
    <scope>NUCLEOTIDE SEQUENCE [LARGE SCALE GENOMIC DNA]</scope>
    <source>
        <strain evidence="2">H88</strain>
    </source>
</reference>